<dbReference type="Pfam" id="PF12340">
    <property type="entry name" value="DUF3638"/>
    <property type="match status" value="1"/>
</dbReference>
<dbReference type="EMBL" id="CM003103">
    <property type="protein sequence ID" value="KUI70693.1"/>
    <property type="molecule type" value="Genomic_DNA"/>
</dbReference>
<evidence type="ECO:0000256" key="5">
    <source>
        <dbReference type="ARBA" id="ARBA00022801"/>
    </source>
</evidence>
<evidence type="ECO:0000313" key="10">
    <source>
        <dbReference type="Proteomes" id="UP000078559"/>
    </source>
</evidence>
<feature type="domain" description="DUF6606" evidence="8">
    <location>
        <begin position="14"/>
        <end position="289"/>
    </location>
</feature>
<keyword evidence="6" id="KW-0788">Thiol protease</keyword>
<gene>
    <name evidence="9" type="ORF">VM1G_06338</name>
</gene>
<keyword evidence="10" id="KW-1185">Reference proteome</keyword>
<dbReference type="PANTHER" id="PTHR13367">
    <property type="entry name" value="UBIQUITIN THIOESTERASE"/>
    <property type="match status" value="1"/>
</dbReference>
<evidence type="ECO:0000256" key="1">
    <source>
        <dbReference type="ARBA" id="ARBA00000707"/>
    </source>
</evidence>
<keyword evidence="5" id="KW-0378">Hydrolase</keyword>
<feature type="domain" description="DUF3638" evidence="7">
    <location>
        <begin position="2056"/>
        <end position="2091"/>
    </location>
</feature>
<dbReference type="EC" id="3.4.19.12" evidence="2"/>
<sequence>MAGFSLKDLEFFRNHLFLPPGLPQEDDQDVCFDDALLRIVLEALNAFGNLVTEEQRLIIDHVIAAISMLQQTRSIDGEVNEKELLKGLMNMSVNDNPATIPLYINAQNAGVIFSRQSDGIQFESFEVSPENSAAMSTQGRLRRCFPGPLLCIKKEHCKQPELLSNLANTLSKLSFQKAGMTPKVRKSQNKVEETRDTTHPGLISELVVAFLQPVSSVPTAHKIWKNTREEVLWKDTLHPWRRSPLWLLLRTVMQLLFTRFQVARPSEPATTTSRCLYKPFMIYLLATVLSKSISLGRSTEPDIIFCMSAKIHRRMLKLNSEEHEPGISVVQQVQNRARHHLEQRWLKIQELDSRRLSLDQLTTLEFKNDVSLSLPGIDDFLSVIPNRKPPNYLVQFSPPSSLLKVPYDSLPQNSLSDSVDTYMFYNLNAFEHWVASTLFTWLADNLQRTGTCAALKNLMHEYHSAALQAYTGNPETSSIMILTLLELWFACDKSAVALFPMLVDYNPGIKLEPLQSLLLPSKGYMVRLLHIEEYVKDRQDRGWRSAEGSIFRDFGLPDCFSVRYFDESLEHQDLLLRIQRDAEEKRKMKREELAVKKTRYETLMHQYDESSCDYYEFTDLWGIVQSRHSEDCCKRHSLRREAEKITIDVHEWPLPLNTLDAKSVVFELDAPEEFCSWRDATIFLLLDVLGAAYDSGVQPVSGYRLDSYTALQNSFRGAKSRRLGLLSTNKPHVVTHRNKKFSIPDITESSVCLNNGLRFHYHDASLRSFVDSFSQSDAVSKMCTYQLGKKASALQPFLFPRFEETASTPNEVISSQSECPPHLSLDEYRCLCGIPIGYRLQWMDILRQLAAPSVDWKKPETSLVIFQSIYQAGPQDSENFHRAAHLDLVEDAFTSSLLFAVDEAIGRIKENWESYQALSVFSCIVTRQLSLSPSPQLTARALTVLSRLREVAFDWLELLRTKCDDTEVEVQRRMFAERIVVIALICSGTFDVDDQNLELILSDDGNASILIQCGILIHELAPNGGKPPQSSKSRIQSILRHRWQRLSYRAYPILSRKVAGKDAATCLDLAVMSCWPVYRRLGQWETVVDNVDYWVVSNTLPDRLSGQSLKVHYNLLTGDLRVNGERLSRLPKQYEQHNSYLELFGSIVLQIMPSSVSGMKFSSKQCYAGYSLHFGMSGSNLLVRAIKDNGAFELVPKELIRGKLPTSFVDGFVHWYNMTADTVEFRPKQQPWTSASDTWILSRDSTSRAWKLSKKEHVLINPTSRTGEMLAGIFSPLQEPLQINITLAANGQTIHVELPRLKLEFSLEKGGSSVLCHQFQGLEVDSEQFIGSLIGLKNKLVLRNARTSDRRVIIPAGNVSFERNGDHVSVCIDPSPTSTHIYRLDNIMRLLRDNGNLQSQLFLCYLHAVTSFCLPDSLTDRTGTEQALSILKSKAVKSSPFLTKENMDLLKKIEALTPKRSYYPPQLQVMQTVDWDPRLPVLGQHPQFHECVVALWSQSKATKIYYKEYVEPPKPSDIHPILLRRDSLRSSTFRMSGFGAEEFSDALDSTYRSRDRGQSSERSKRAGLVATMLFHRQPHLQYQVSCFPSFTSHFLHLLRAVDVVMGPNNPDVTDTTLNYDGKWLKGQQDHWAGLWCWLHRRSRPVSSSSLGLHQVMMWFATMAFSSEVDMNIIQAAASMFCLPKMQDIQPPSIPRFSLNKGDVVKRPDLGTIIRQHCLSFIQSLDANLPKLEWESNTQWRDRRQAQYISNRDSAINKLIEHLASQWPCLSPAAPSGDSGETIWQYVKLNQVMVAVKPLFETWYENLRFRLYIQEIEAVIDAHSVEPLHFEVFHFESPQYAYVHQKRFISAADLFASSPPDNVPNGPKLSMKSVEGYLRNSEKLNRRTEKRVSSESKLKSLIQTCEKNARSPYERKYANDLRESYESLELLRDDQTNTAEFEPEELRPLLEKHLSDSVGHAANIFETMRMTMHDGLRRRFFTSNLSHGPRVSPVFLLRQLSHGGWDSRDGWDSLPATWKQWIVYYGLALTEIQRAKRLINSLDNSLDLLRELKNEGHTNWDATEYPDSLLIEIENDIMIRKVQEEIAAQMRSVIPRDQCLV</sequence>
<dbReference type="InterPro" id="IPR046541">
    <property type="entry name" value="DUF6606"/>
</dbReference>
<reference evidence="9" key="1">
    <citation type="submission" date="2014-12" db="EMBL/GenBank/DDBJ databases">
        <title>Genome Sequence of Valsa Canker Pathogens Uncovers a Specific Adaption of Colonization on Woody Bark.</title>
        <authorList>
            <person name="Yin Z."/>
            <person name="Liu H."/>
            <person name="Gao X."/>
            <person name="Li Z."/>
            <person name="Song N."/>
            <person name="Ke X."/>
            <person name="Dai Q."/>
            <person name="Wu Y."/>
            <person name="Sun Y."/>
            <person name="Xu J.-R."/>
            <person name="Kang Z.K."/>
            <person name="Wang L."/>
            <person name="Huang L."/>
        </authorList>
    </citation>
    <scope>NUCLEOTIDE SEQUENCE [LARGE SCALE GENOMIC DNA]</scope>
    <source>
        <strain evidence="9">03-8</strain>
    </source>
</reference>
<dbReference type="SMR" id="A0A194W3N4"/>
<dbReference type="GO" id="GO:0004843">
    <property type="term" value="F:cysteine-type deubiquitinase activity"/>
    <property type="evidence" value="ECO:0007669"/>
    <property type="project" value="UniProtKB-EC"/>
</dbReference>
<dbReference type="OrthoDB" id="3182339at2759"/>
<keyword evidence="4" id="KW-0833">Ubl conjugation pathway</keyword>
<protein>
    <recommendedName>
        <fullName evidence="2">ubiquitinyl hydrolase 1</fullName>
        <ecNumber evidence="2">3.4.19.12</ecNumber>
    </recommendedName>
</protein>
<comment type="catalytic activity">
    <reaction evidence="1">
        <text>Thiol-dependent hydrolysis of ester, thioester, amide, peptide and isopeptide bonds formed by the C-terminal Gly of ubiquitin (a 76-residue protein attached to proteins as an intracellular targeting signal).</text>
        <dbReference type="EC" id="3.4.19.12"/>
    </reaction>
</comment>
<name>A0A194W3N4_CYTMA</name>
<dbReference type="Proteomes" id="UP000078559">
    <property type="component" value="Chromosome 6"/>
</dbReference>
<dbReference type="GO" id="GO:0006508">
    <property type="term" value="P:proteolysis"/>
    <property type="evidence" value="ECO:0007669"/>
    <property type="project" value="UniProtKB-KW"/>
</dbReference>
<evidence type="ECO:0000256" key="3">
    <source>
        <dbReference type="ARBA" id="ARBA00022670"/>
    </source>
</evidence>
<dbReference type="PANTHER" id="PTHR13367:SF34">
    <property type="match status" value="1"/>
</dbReference>
<keyword evidence="3" id="KW-0645">Protease</keyword>
<dbReference type="InterPro" id="IPR051346">
    <property type="entry name" value="OTU_Deubiquitinase"/>
</dbReference>
<dbReference type="Pfam" id="PF20255">
    <property type="entry name" value="DUF6606"/>
    <property type="match status" value="1"/>
</dbReference>
<evidence type="ECO:0000256" key="2">
    <source>
        <dbReference type="ARBA" id="ARBA00012759"/>
    </source>
</evidence>
<evidence type="ECO:0000259" key="8">
    <source>
        <dbReference type="Pfam" id="PF20255"/>
    </source>
</evidence>
<accession>A0A194W3N4</accession>
<evidence type="ECO:0000256" key="4">
    <source>
        <dbReference type="ARBA" id="ARBA00022786"/>
    </source>
</evidence>
<organism evidence="9 10">
    <name type="scientific">Cytospora mali</name>
    <name type="common">Apple Valsa canker fungus</name>
    <name type="synonym">Valsa mali</name>
    <dbReference type="NCBI Taxonomy" id="578113"/>
    <lineage>
        <taxon>Eukaryota</taxon>
        <taxon>Fungi</taxon>
        <taxon>Dikarya</taxon>
        <taxon>Ascomycota</taxon>
        <taxon>Pezizomycotina</taxon>
        <taxon>Sordariomycetes</taxon>
        <taxon>Sordariomycetidae</taxon>
        <taxon>Diaporthales</taxon>
        <taxon>Cytosporaceae</taxon>
        <taxon>Cytospora</taxon>
    </lineage>
</organism>
<dbReference type="InterPro" id="IPR022099">
    <property type="entry name" value="DUF3638"/>
</dbReference>
<evidence type="ECO:0000256" key="6">
    <source>
        <dbReference type="ARBA" id="ARBA00022807"/>
    </source>
</evidence>
<evidence type="ECO:0000313" key="9">
    <source>
        <dbReference type="EMBL" id="KUI70693.1"/>
    </source>
</evidence>
<proteinExistence type="predicted"/>
<evidence type="ECO:0000259" key="7">
    <source>
        <dbReference type="Pfam" id="PF12340"/>
    </source>
</evidence>